<dbReference type="RefSeq" id="WP_154287682.1">
    <property type="nucleotide sequence ID" value="NZ_WKJI01000002.1"/>
</dbReference>
<dbReference type="Pfam" id="PF13460">
    <property type="entry name" value="NAD_binding_10"/>
    <property type="match status" value="1"/>
</dbReference>
<name>A0A7K0FQK7_9SPHI</name>
<protein>
    <submittedName>
        <fullName evidence="2">NAD(P)H-binding protein</fullName>
    </submittedName>
</protein>
<evidence type="ECO:0000313" key="2">
    <source>
        <dbReference type="EMBL" id="MRX47560.1"/>
    </source>
</evidence>
<proteinExistence type="predicted"/>
<evidence type="ECO:0000259" key="1">
    <source>
        <dbReference type="Pfam" id="PF13460"/>
    </source>
</evidence>
<accession>A0A7K0FQK7</accession>
<sequence length="218" mass="24523">MTRKAIIIGASGLIGSELLSVLLHSNTYTDVIVLVRKSLNIQNQKLKEIITDFSNLWEIKEHIKADVIFCCIGTTRAKTPDLNNYRKIDHDIPIEIGKIAVENQVQQYHLVSALGANAQSSNFYSKIKGETEDDLKALNIPSIHIYQPSLLRGERKEKRIGEKIALSLMKSIDPLLIGSLKKYRSIKTSVIALAMYQQSLKEDQGIFTYPSDIIKELV</sequence>
<evidence type="ECO:0000313" key="3">
    <source>
        <dbReference type="Proteomes" id="UP000462931"/>
    </source>
</evidence>
<gene>
    <name evidence="2" type="ORF">GJJ64_10190</name>
</gene>
<feature type="domain" description="NAD(P)-binding" evidence="1">
    <location>
        <begin position="9"/>
        <end position="124"/>
    </location>
</feature>
<reference evidence="2 3" key="1">
    <citation type="submission" date="2019-11" db="EMBL/GenBank/DDBJ databases">
        <authorList>
            <person name="Cheng Q."/>
            <person name="Yang Z."/>
        </authorList>
    </citation>
    <scope>NUCLEOTIDE SEQUENCE [LARGE SCALE GENOMIC DNA]</scope>
    <source>
        <strain evidence="2 3">HX-22-1</strain>
    </source>
</reference>
<dbReference type="Gene3D" id="3.40.50.720">
    <property type="entry name" value="NAD(P)-binding Rossmann-like Domain"/>
    <property type="match status" value="1"/>
</dbReference>
<dbReference type="SUPFAM" id="SSF51735">
    <property type="entry name" value="NAD(P)-binding Rossmann-fold domains"/>
    <property type="match status" value="1"/>
</dbReference>
<dbReference type="PANTHER" id="PTHR14097:SF7">
    <property type="entry name" value="OXIDOREDUCTASE HTATIP2"/>
    <property type="match status" value="1"/>
</dbReference>
<dbReference type="PANTHER" id="PTHR14097">
    <property type="entry name" value="OXIDOREDUCTASE HTATIP2"/>
    <property type="match status" value="1"/>
</dbReference>
<dbReference type="InterPro" id="IPR016040">
    <property type="entry name" value="NAD(P)-bd_dom"/>
</dbReference>
<organism evidence="2 3">
    <name type="scientific">Pedobacter puniceum</name>
    <dbReference type="NCBI Taxonomy" id="2666136"/>
    <lineage>
        <taxon>Bacteria</taxon>
        <taxon>Pseudomonadati</taxon>
        <taxon>Bacteroidota</taxon>
        <taxon>Sphingobacteriia</taxon>
        <taxon>Sphingobacteriales</taxon>
        <taxon>Sphingobacteriaceae</taxon>
        <taxon>Pedobacter</taxon>
    </lineage>
</organism>
<dbReference type="AlphaFoldDB" id="A0A7K0FQK7"/>
<dbReference type="EMBL" id="WKJI01000002">
    <property type="protein sequence ID" value="MRX47560.1"/>
    <property type="molecule type" value="Genomic_DNA"/>
</dbReference>
<keyword evidence="3" id="KW-1185">Reference proteome</keyword>
<comment type="caution">
    <text evidence="2">The sequence shown here is derived from an EMBL/GenBank/DDBJ whole genome shotgun (WGS) entry which is preliminary data.</text>
</comment>
<dbReference type="Proteomes" id="UP000462931">
    <property type="component" value="Unassembled WGS sequence"/>
</dbReference>
<dbReference type="InterPro" id="IPR036291">
    <property type="entry name" value="NAD(P)-bd_dom_sf"/>
</dbReference>